<dbReference type="EMBL" id="BSST01000001">
    <property type="protein sequence ID" value="GLX80371.1"/>
    <property type="molecule type" value="Genomic_DNA"/>
</dbReference>
<sequence length="86" mass="9977">MPKLGYGRQGKKTPVDKVADVYETEIDARKNQRRATGTKKTRSYEVHRPVGRRGSFFVIHGHENFGKGFERKIGREHHDKTYTAFD</sequence>
<name>A0ABQ6H0H1_9GAMM</name>
<accession>A0ABQ6H0H1</accession>
<reference evidence="1 2" key="1">
    <citation type="submission" date="2023-03" db="EMBL/GenBank/DDBJ databases">
        <title>Draft genome sequence of Thalassotalea insulae KCTC 62186T.</title>
        <authorList>
            <person name="Sawabe T."/>
        </authorList>
    </citation>
    <scope>NUCLEOTIDE SEQUENCE [LARGE SCALE GENOMIC DNA]</scope>
    <source>
        <strain evidence="1 2">KCTC 62186</strain>
    </source>
</reference>
<dbReference type="RefSeq" id="WP_284246351.1">
    <property type="nucleotide sequence ID" value="NZ_BSST01000001.1"/>
</dbReference>
<keyword evidence="2" id="KW-1185">Reference proteome</keyword>
<proteinExistence type="predicted"/>
<gene>
    <name evidence="1" type="ORF">tinsulaeT_37110</name>
</gene>
<evidence type="ECO:0000313" key="1">
    <source>
        <dbReference type="EMBL" id="GLX80371.1"/>
    </source>
</evidence>
<comment type="caution">
    <text evidence="1">The sequence shown here is derived from an EMBL/GenBank/DDBJ whole genome shotgun (WGS) entry which is preliminary data.</text>
</comment>
<dbReference type="Proteomes" id="UP001157186">
    <property type="component" value="Unassembled WGS sequence"/>
</dbReference>
<evidence type="ECO:0000313" key="2">
    <source>
        <dbReference type="Proteomes" id="UP001157186"/>
    </source>
</evidence>
<protein>
    <submittedName>
        <fullName evidence="1">Uncharacterized protein</fullName>
    </submittedName>
</protein>
<organism evidence="1 2">
    <name type="scientific">Thalassotalea insulae</name>
    <dbReference type="NCBI Taxonomy" id="2056778"/>
    <lineage>
        <taxon>Bacteria</taxon>
        <taxon>Pseudomonadati</taxon>
        <taxon>Pseudomonadota</taxon>
        <taxon>Gammaproteobacteria</taxon>
        <taxon>Alteromonadales</taxon>
        <taxon>Colwelliaceae</taxon>
        <taxon>Thalassotalea</taxon>
    </lineage>
</organism>